<proteinExistence type="predicted"/>
<evidence type="ECO:0000313" key="2">
    <source>
        <dbReference type="Proteomes" id="UP000218327"/>
    </source>
</evidence>
<dbReference type="EMBL" id="NVVJ01000032">
    <property type="protein sequence ID" value="PCJ23956.1"/>
    <property type="molecule type" value="Genomic_DNA"/>
</dbReference>
<comment type="caution">
    <text evidence="1">The sequence shown here is derived from an EMBL/GenBank/DDBJ whole genome shotgun (WGS) entry which is preliminary data.</text>
</comment>
<reference evidence="2" key="1">
    <citation type="submission" date="2017-08" db="EMBL/GenBank/DDBJ databases">
        <title>A dynamic microbial community with high functional redundancy inhabits the cold, oxic subseafloor aquifer.</title>
        <authorList>
            <person name="Tully B.J."/>
            <person name="Wheat C.G."/>
            <person name="Glazer B.T."/>
            <person name="Huber J.A."/>
        </authorList>
    </citation>
    <scope>NUCLEOTIDE SEQUENCE [LARGE SCALE GENOMIC DNA]</scope>
</reference>
<evidence type="ECO:0000313" key="1">
    <source>
        <dbReference type="EMBL" id="PCJ23956.1"/>
    </source>
</evidence>
<protein>
    <submittedName>
        <fullName evidence="1">Uncharacterized protein</fullName>
    </submittedName>
</protein>
<accession>A0A2A5AYN9</accession>
<sequence>MKQVNQKKQNHRAPLLLVFYMALVIPLPVYADGSVVNKVYHPYVDALEKEIEYRSTFQDQQPNRNNPKQIHQLSFGSAIGQSWFGEFKLIADKSRQGEFDLEAFEFELKWQLSEQGEYSADWGVLFEYEQEFAEDVHEFKTGILVEKEFGRFSGAANVFFIQEWGSDIDDEFETALSLQARYRYSRFFEPAIEYYVGQDASGIGPVILGSLNFGVRKRLNWEAGVIFGASKQSPNSTFRFLLEYEF</sequence>
<organism evidence="1 2">
    <name type="scientific">SAR86 cluster bacterium</name>
    <dbReference type="NCBI Taxonomy" id="2030880"/>
    <lineage>
        <taxon>Bacteria</taxon>
        <taxon>Pseudomonadati</taxon>
        <taxon>Pseudomonadota</taxon>
        <taxon>Gammaproteobacteria</taxon>
        <taxon>SAR86 cluster</taxon>
    </lineage>
</organism>
<name>A0A2A5AYN9_9GAMM</name>
<dbReference type="AlphaFoldDB" id="A0A2A5AYN9"/>
<gene>
    <name evidence="1" type="ORF">COA96_10740</name>
</gene>
<dbReference type="Proteomes" id="UP000218327">
    <property type="component" value="Unassembled WGS sequence"/>
</dbReference>